<evidence type="ECO:0000313" key="13">
    <source>
        <dbReference type="EMBL" id="BCK84118.1"/>
    </source>
</evidence>
<dbReference type="GO" id="GO:0071972">
    <property type="term" value="F:peptidoglycan L,D-transpeptidase activity"/>
    <property type="evidence" value="ECO:0007669"/>
    <property type="project" value="TreeGrafter"/>
</dbReference>
<evidence type="ECO:0000256" key="5">
    <source>
        <dbReference type="ARBA" id="ARBA00022692"/>
    </source>
</evidence>
<evidence type="ECO:0000256" key="3">
    <source>
        <dbReference type="ARBA" id="ARBA00007171"/>
    </source>
</evidence>
<evidence type="ECO:0000256" key="10">
    <source>
        <dbReference type="ARBA" id="ARBA00023316"/>
    </source>
</evidence>
<protein>
    <recommendedName>
        <fullName evidence="15">Penicillin-binding protein 2</fullName>
    </recommendedName>
</protein>
<dbReference type="Pfam" id="PF00905">
    <property type="entry name" value="Transpeptidase"/>
    <property type="match status" value="1"/>
</dbReference>
<sequence length="719" mass="78135">MRENRSRRLLALAGILGAVLLVYLGVLYNIQVNEHEEYLAKSIHSIAQEETIEASRGVITDRKGRVLVSNRSVYNLSFDSSLLKTGQDQNEAILRLLELCQDQGRTWSDSLPISRQAPYSYTLDTLSDSKKLQFLNYLRSVDACNDALVSYMLKHPELADVPEAGEEEDISPTPQEQGEALLDQLPGSAVTSQMLLDAGLSSYYVFSQLREELNLPSGFTMEQARMVLGIRYELSLRRASGYTDYTLVEDVDTAFISMVTDGNYAGAEISQSTVREYETTAAAHILGLVGPLYPEDLENPFYDDYPQNATVGKSGVEAAFEEYLRGKNGRRVISTNSEGKITGQYYATEPEPGSTVELTIDLELQQTVEAILAEAVTAMNKDGLTDRGAAAVVELVDSGELLALANYPTYDLSTYRQDYTELSEDPAHPLYNRATSTPYAPGSTIKPLTAVAALEEGIVSPTDKIYSPYTWRYPGDPNSYSNCAGGSHGWINVSQAITKSCNYFFSEMGYQLGMDNLREYLSAFGLGAHTGIETGDNTGTLPENRPGEDQAPWAGYGQANQAYTPLQLANYICTLVSGGVRREPHLLKAVKSYDNSQVLAVGNTEPVQTLELHDATLEAVKKGMYGYTQPGGSVAAYFQNCVVTAGAKTGTSQLGGDQKDNGVFVCFAPYDDPEIVVSIVIEHAGSGAALAPSAVKILNAYFSADNVSGSITGENQLLP</sequence>
<dbReference type="RefSeq" id="WP_213543004.1">
    <property type="nucleotide sequence ID" value="NZ_AP023420.1"/>
</dbReference>
<accession>A0A810Q752</accession>
<comment type="subcellular location">
    <subcellularLocation>
        <location evidence="2">Cell membrane</location>
    </subcellularLocation>
    <subcellularLocation>
        <location evidence="1">Membrane</location>
        <topology evidence="1">Single-pass membrane protein</topology>
    </subcellularLocation>
</comment>
<feature type="domain" description="Penicillin-binding protein dimerisation" evidence="12">
    <location>
        <begin position="52"/>
        <end position="344"/>
    </location>
</feature>
<dbReference type="InterPro" id="IPR001460">
    <property type="entry name" value="PCN-bd_Tpept"/>
</dbReference>
<dbReference type="GO" id="GO:0008658">
    <property type="term" value="F:penicillin binding"/>
    <property type="evidence" value="ECO:0007669"/>
    <property type="project" value="InterPro"/>
</dbReference>
<evidence type="ECO:0000313" key="14">
    <source>
        <dbReference type="Proteomes" id="UP000679848"/>
    </source>
</evidence>
<evidence type="ECO:0000259" key="11">
    <source>
        <dbReference type="Pfam" id="PF00905"/>
    </source>
</evidence>
<organism evidence="13 14">
    <name type="scientific">Pusillibacter faecalis</name>
    <dbReference type="NCBI Taxonomy" id="2714358"/>
    <lineage>
        <taxon>Bacteria</taxon>
        <taxon>Bacillati</taxon>
        <taxon>Bacillota</taxon>
        <taxon>Clostridia</taxon>
        <taxon>Eubacteriales</taxon>
        <taxon>Oscillospiraceae</taxon>
        <taxon>Pusillibacter</taxon>
    </lineage>
</organism>
<keyword evidence="8" id="KW-1133">Transmembrane helix</keyword>
<evidence type="ECO:0000256" key="2">
    <source>
        <dbReference type="ARBA" id="ARBA00004236"/>
    </source>
</evidence>
<dbReference type="InterPro" id="IPR012338">
    <property type="entry name" value="Beta-lactam/transpept-like"/>
</dbReference>
<dbReference type="SUPFAM" id="SSF56519">
    <property type="entry name" value="Penicillin binding protein dimerisation domain"/>
    <property type="match status" value="1"/>
</dbReference>
<keyword evidence="5" id="KW-0812">Transmembrane</keyword>
<dbReference type="KEGG" id="pfaa:MM59RIKEN_14370"/>
<dbReference type="GO" id="GO:0009252">
    <property type="term" value="P:peptidoglycan biosynthetic process"/>
    <property type="evidence" value="ECO:0007669"/>
    <property type="project" value="UniProtKB-KW"/>
</dbReference>
<dbReference type="AlphaFoldDB" id="A0A810Q752"/>
<dbReference type="PANTHER" id="PTHR30627:SF2">
    <property type="entry name" value="PEPTIDOGLYCAN D,D-TRANSPEPTIDASE MRDA"/>
    <property type="match status" value="1"/>
</dbReference>
<keyword evidence="7" id="KW-0573">Peptidoglycan synthesis</keyword>
<evidence type="ECO:0000256" key="4">
    <source>
        <dbReference type="ARBA" id="ARBA00022475"/>
    </source>
</evidence>
<comment type="similarity">
    <text evidence="3">Belongs to the transpeptidase family.</text>
</comment>
<keyword evidence="14" id="KW-1185">Reference proteome</keyword>
<feature type="domain" description="Penicillin-binding protein transpeptidase" evidence="11">
    <location>
        <begin position="390"/>
        <end position="694"/>
    </location>
</feature>
<dbReference type="Gene3D" id="3.40.710.10">
    <property type="entry name" value="DD-peptidase/beta-lactamase superfamily"/>
    <property type="match status" value="1"/>
</dbReference>
<dbReference type="GO" id="GO:0071555">
    <property type="term" value="P:cell wall organization"/>
    <property type="evidence" value="ECO:0007669"/>
    <property type="project" value="UniProtKB-KW"/>
</dbReference>
<dbReference type="SUPFAM" id="SSF56601">
    <property type="entry name" value="beta-lactamase/transpeptidase-like"/>
    <property type="match status" value="1"/>
</dbReference>
<evidence type="ECO:0000256" key="8">
    <source>
        <dbReference type="ARBA" id="ARBA00022989"/>
    </source>
</evidence>
<dbReference type="EMBL" id="AP023420">
    <property type="protein sequence ID" value="BCK84118.1"/>
    <property type="molecule type" value="Genomic_DNA"/>
</dbReference>
<name>A0A810Q752_9FIRM</name>
<dbReference type="InterPro" id="IPR036138">
    <property type="entry name" value="PBP_dimer_sf"/>
</dbReference>
<keyword evidence="6" id="KW-0133">Cell shape</keyword>
<evidence type="ECO:0000256" key="1">
    <source>
        <dbReference type="ARBA" id="ARBA00004167"/>
    </source>
</evidence>
<keyword evidence="9" id="KW-0472">Membrane</keyword>
<dbReference type="PANTHER" id="PTHR30627">
    <property type="entry name" value="PEPTIDOGLYCAN D,D-TRANSPEPTIDASE"/>
    <property type="match status" value="1"/>
</dbReference>
<evidence type="ECO:0000256" key="6">
    <source>
        <dbReference type="ARBA" id="ARBA00022960"/>
    </source>
</evidence>
<gene>
    <name evidence="13" type="ORF">MM59RIKEN_14370</name>
</gene>
<evidence type="ECO:0008006" key="15">
    <source>
        <dbReference type="Google" id="ProtNLM"/>
    </source>
</evidence>
<evidence type="ECO:0000256" key="7">
    <source>
        <dbReference type="ARBA" id="ARBA00022984"/>
    </source>
</evidence>
<keyword evidence="4" id="KW-1003">Cell membrane</keyword>
<reference evidence="13" key="1">
    <citation type="submission" date="2020-09" db="EMBL/GenBank/DDBJ databases">
        <title>New species isolated from human feces.</title>
        <authorList>
            <person name="Kitahara M."/>
            <person name="Shigeno Y."/>
            <person name="Shime M."/>
            <person name="Matsumoto Y."/>
            <person name="Nakamura S."/>
            <person name="Motooka D."/>
            <person name="Fukuoka S."/>
            <person name="Nishikawa H."/>
            <person name="Benno Y."/>
        </authorList>
    </citation>
    <scope>NUCLEOTIDE SEQUENCE</scope>
    <source>
        <strain evidence="13">MM59</strain>
    </source>
</reference>
<keyword evidence="10" id="KW-0961">Cell wall biogenesis/degradation</keyword>
<dbReference type="GO" id="GO:0008360">
    <property type="term" value="P:regulation of cell shape"/>
    <property type="evidence" value="ECO:0007669"/>
    <property type="project" value="UniProtKB-KW"/>
</dbReference>
<dbReference type="Gene3D" id="3.90.1310.10">
    <property type="entry name" value="Penicillin-binding protein 2a (Domain 2)"/>
    <property type="match status" value="2"/>
</dbReference>
<evidence type="ECO:0000256" key="9">
    <source>
        <dbReference type="ARBA" id="ARBA00023136"/>
    </source>
</evidence>
<evidence type="ECO:0000259" key="12">
    <source>
        <dbReference type="Pfam" id="PF03717"/>
    </source>
</evidence>
<proteinExistence type="inferred from homology"/>
<dbReference type="InterPro" id="IPR005311">
    <property type="entry name" value="PBP_dimer"/>
</dbReference>
<dbReference type="Pfam" id="PF03717">
    <property type="entry name" value="PBP_dimer"/>
    <property type="match status" value="1"/>
</dbReference>
<dbReference type="Proteomes" id="UP000679848">
    <property type="component" value="Chromosome"/>
</dbReference>
<dbReference type="GO" id="GO:0005886">
    <property type="term" value="C:plasma membrane"/>
    <property type="evidence" value="ECO:0007669"/>
    <property type="project" value="UniProtKB-SubCell"/>
</dbReference>
<dbReference type="InterPro" id="IPR050515">
    <property type="entry name" value="Beta-lactam/transpept"/>
</dbReference>